<accession>A0ACC2WTZ3</accession>
<dbReference type="EMBL" id="JASBWU010000018">
    <property type="protein sequence ID" value="KAJ9114649.1"/>
    <property type="molecule type" value="Genomic_DNA"/>
</dbReference>
<gene>
    <name evidence="1" type="ORF">QFC22_005525</name>
</gene>
<comment type="caution">
    <text evidence="1">The sequence shown here is derived from an EMBL/GenBank/DDBJ whole genome shotgun (WGS) entry which is preliminary data.</text>
</comment>
<reference evidence="1" key="1">
    <citation type="submission" date="2023-04" db="EMBL/GenBank/DDBJ databases">
        <title>Draft Genome sequencing of Naganishia species isolated from polar environments using Oxford Nanopore Technology.</title>
        <authorList>
            <person name="Leo P."/>
            <person name="Venkateswaran K."/>
        </authorList>
    </citation>
    <scope>NUCLEOTIDE SEQUENCE</scope>
    <source>
        <strain evidence="1">MNA-CCFEE 5425</strain>
    </source>
</reference>
<protein>
    <submittedName>
        <fullName evidence="1">Uncharacterized protein</fullName>
    </submittedName>
</protein>
<name>A0ACC2WTZ3_9TREE</name>
<evidence type="ECO:0000313" key="1">
    <source>
        <dbReference type="EMBL" id="KAJ9114649.1"/>
    </source>
</evidence>
<keyword evidence="2" id="KW-1185">Reference proteome</keyword>
<organism evidence="1 2">
    <name type="scientific">Naganishia vaughanmartiniae</name>
    <dbReference type="NCBI Taxonomy" id="1424756"/>
    <lineage>
        <taxon>Eukaryota</taxon>
        <taxon>Fungi</taxon>
        <taxon>Dikarya</taxon>
        <taxon>Basidiomycota</taxon>
        <taxon>Agaricomycotina</taxon>
        <taxon>Tremellomycetes</taxon>
        <taxon>Filobasidiales</taxon>
        <taxon>Filobasidiaceae</taxon>
        <taxon>Naganishia</taxon>
    </lineage>
</organism>
<sequence length="241" mass="25333">MNPLSRSTTIGNSLRAPLAVRAACCRQASTVPAKSERVYTNRKAVLYESYNHILDESPAILLFQPNNLSMAELGAIRRAIANIPSTSFESNATLTTVRTGILSAVVNNRRSSSKSAEALSSLLSGPLAFITCPKFSPVHVGKILQAINKALNQRPPVAAKGSFPVNSRLMLLGGIFDGESVVSAQQVADIAKLPELSTLHAQLVGLLESSGSQLVGTLQSAAGGSLVRTLQGLENGLKEAS</sequence>
<evidence type="ECO:0000313" key="2">
    <source>
        <dbReference type="Proteomes" id="UP001243375"/>
    </source>
</evidence>
<dbReference type="Proteomes" id="UP001243375">
    <property type="component" value="Unassembled WGS sequence"/>
</dbReference>
<proteinExistence type="predicted"/>